<accession>A0ABU5CCH4</accession>
<organism evidence="1 2">
    <name type="scientific">Tigheibacillus halophilus</name>
    <dbReference type="NCBI Taxonomy" id="361280"/>
    <lineage>
        <taxon>Bacteria</taxon>
        <taxon>Bacillati</taxon>
        <taxon>Bacillota</taxon>
        <taxon>Bacilli</taxon>
        <taxon>Bacillales</taxon>
        <taxon>Bacillaceae</taxon>
        <taxon>Tigheibacillus</taxon>
    </lineage>
</organism>
<sequence>MTIKINQQLELLHDILEEHHSQAQATAHEYQQIRRLIDSIQTNQQLLHSQLSASLPQIYEYCTQGEAAQSQQSHIDANKENIDSWLKHIEQSNSSTIF</sequence>
<name>A0ABU5CCH4_9BACI</name>
<dbReference type="EMBL" id="JAWDIP010000004">
    <property type="protein sequence ID" value="MDY0397013.1"/>
    <property type="molecule type" value="Genomic_DNA"/>
</dbReference>
<dbReference type="Proteomes" id="UP001281447">
    <property type="component" value="Unassembled WGS sequence"/>
</dbReference>
<keyword evidence="2" id="KW-1185">Reference proteome</keyword>
<protein>
    <submittedName>
        <fullName evidence="1">YtzH-like family protein</fullName>
    </submittedName>
</protein>
<dbReference type="InterPro" id="IPR025547">
    <property type="entry name" value="YtzH"/>
</dbReference>
<reference evidence="1 2" key="1">
    <citation type="submission" date="2023-10" db="EMBL/GenBank/DDBJ databases">
        <title>Virgibacillus halophilus 5B73C genome.</title>
        <authorList>
            <person name="Miliotis G."/>
            <person name="Sengupta P."/>
            <person name="Hameed A."/>
            <person name="Chuvochina M."/>
            <person name="Mcdonagh F."/>
            <person name="Simpson A.C."/>
            <person name="Singh N.K."/>
            <person name="Rekha P.D."/>
            <person name="Raman K."/>
            <person name="Hugenholtz P."/>
            <person name="Venkateswaran K."/>
        </authorList>
    </citation>
    <scope>NUCLEOTIDE SEQUENCE [LARGE SCALE GENOMIC DNA]</scope>
    <source>
        <strain evidence="1 2">5B73C</strain>
    </source>
</reference>
<evidence type="ECO:0000313" key="2">
    <source>
        <dbReference type="Proteomes" id="UP001281447"/>
    </source>
</evidence>
<comment type="caution">
    <text evidence="1">The sequence shown here is derived from an EMBL/GenBank/DDBJ whole genome shotgun (WGS) entry which is preliminary data.</text>
</comment>
<dbReference type="RefSeq" id="WP_390357260.1">
    <property type="nucleotide sequence ID" value="NZ_JBHUIZ010000014.1"/>
</dbReference>
<dbReference type="Pfam" id="PF14165">
    <property type="entry name" value="YtzH"/>
    <property type="match status" value="1"/>
</dbReference>
<proteinExistence type="predicted"/>
<evidence type="ECO:0000313" key="1">
    <source>
        <dbReference type="EMBL" id="MDY0397013.1"/>
    </source>
</evidence>
<gene>
    <name evidence="1" type="ORF">RWE15_25455</name>
</gene>